<evidence type="ECO:0000313" key="4">
    <source>
        <dbReference type="Proteomes" id="UP000075304"/>
    </source>
</evidence>
<dbReference type="InterPro" id="IPR011990">
    <property type="entry name" value="TPR-like_helical_dom_sf"/>
</dbReference>
<reference evidence="3 4" key="1">
    <citation type="submission" date="2016-01" db="EMBL/GenBank/DDBJ databases">
        <title>Genome Sequences of Twelve Sporeforming Bacillus Species Isolated from Foods.</title>
        <authorList>
            <person name="Berendsen E.M."/>
            <person name="Wells-Bennik M.H."/>
            <person name="Krawcyk A.O."/>
            <person name="De Jong A."/>
            <person name="Holsappel S."/>
            <person name="Eijlander R.T."/>
            <person name="Kuipers O.P."/>
        </authorList>
    </citation>
    <scope>NUCLEOTIDE SEQUENCE [LARGE SCALE GENOMIC DNA]</scope>
    <source>
        <strain evidence="3 4">B4099</strain>
    </source>
</reference>
<keyword evidence="1" id="KW-0802">TPR repeat</keyword>
<dbReference type="Pfam" id="PF00535">
    <property type="entry name" value="Glycos_transf_2"/>
    <property type="match status" value="1"/>
</dbReference>
<dbReference type="PROSITE" id="PS50293">
    <property type="entry name" value="TPR_REGION"/>
    <property type="match status" value="1"/>
</dbReference>
<dbReference type="InterPro" id="IPR001173">
    <property type="entry name" value="Glyco_trans_2-like"/>
</dbReference>
<dbReference type="InterPro" id="IPR043148">
    <property type="entry name" value="TagF_C"/>
</dbReference>
<dbReference type="SUPFAM" id="SSF53756">
    <property type="entry name" value="UDP-Glycosyltransferase/glycogen phosphorylase"/>
    <property type="match status" value="1"/>
</dbReference>
<evidence type="ECO:0000259" key="2">
    <source>
        <dbReference type="Pfam" id="PF00535"/>
    </source>
</evidence>
<dbReference type="PATRIC" id="fig|1398.25.peg.2240"/>
<dbReference type="PANTHER" id="PTHR43630:SF2">
    <property type="entry name" value="GLYCOSYLTRANSFERASE"/>
    <property type="match status" value="1"/>
</dbReference>
<dbReference type="PANTHER" id="PTHR43630">
    <property type="entry name" value="POLY-BETA-1,6-N-ACETYL-D-GLUCOSAMINE SYNTHASE"/>
    <property type="match status" value="1"/>
</dbReference>
<feature type="repeat" description="TPR" evidence="1">
    <location>
        <begin position="315"/>
        <end position="348"/>
    </location>
</feature>
<dbReference type="GO" id="GO:0047355">
    <property type="term" value="F:CDP-glycerol glycerophosphotransferase activity"/>
    <property type="evidence" value="ECO:0007669"/>
    <property type="project" value="InterPro"/>
</dbReference>
<dbReference type="Gene3D" id="1.25.40.10">
    <property type="entry name" value="Tetratricopeptide repeat domain"/>
    <property type="match status" value="1"/>
</dbReference>
<name>A0A150KG36_HEYCO</name>
<dbReference type="InterPro" id="IPR029044">
    <property type="entry name" value="Nucleotide-diphossugar_trans"/>
</dbReference>
<evidence type="ECO:0000313" key="3">
    <source>
        <dbReference type="EMBL" id="KYC70547.1"/>
    </source>
</evidence>
<gene>
    <name evidence="3" type="ORF">B4099_0661</name>
</gene>
<protein>
    <recommendedName>
        <fullName evidence="2">Glycosyltransferase 2-like domain-containing protein</fullName>
    </recommendedName>
</protein>
<dbReference type="EMBL" id="LQYI01000036">
    <property type="protein sequence ID" value="KYC70547.1"/>
    <property type="molecule type" value="Genomic_DNA"/>
</dbReference>
<dbReference type="Gene3D" id="3.90.550.10">
    <property type="entry name" value="Spore Coat Polysaccharide Biosynthesis Protein SpsA, Chain A"/>
    <property type="match status" value="1"/>
</dbReference>
<dbReference type="InterPro" id="IPR019734">
    <property type="entry name" value="TPR_rpt"/>
</dbReference>
<dbReference type="SMART" id="SM00028">
    <property type="entry name" value="TPR"/>
    <property type="match status" value="3"/>
</dbReference>
<dbReference type="GO" id="GO:0016020">
    <property type="term" value="C:membrane"/>
    <property type="evidence" value="ECO:0007669"/>
    <property type="project" value="InterPro"/>
</dbReference>
<dbReference type="PROSITE" id="PS50005">
    <property type="entry name" value="TPR"/>
    <property type="match status" value="2"/>
</dbReference>
<evidence type="ECO:0000256" key="1">
    <source>
        <dbReference type="PROSITE-ProRule" id="PRU00339"/>
    </source>
</evidence>
<dbReference type="Proteomes" id="UP000075304">
    <property type="component" value="Unassembled WGS sequence"/>
</dbReference>
<comment type="caution">
    <text evidence="3">The sequence shown here is derived from an EMBL/GenBank/DDBJ whole genome shotgun (WGS) entry which is preliminary data.</text>
</comment>
<dbReference type="CDD" id="cd02511">
    <property type="entry name" value="Beta4Glucosyltransferase"/>
    <property type="match status" value="1"/>
</dbReference>
<accession>A0A150KG36</accession>
<organism evidence="3 4">
    <name type="scientific">Heyndrickxia coagulans</name>
    <name type="common">Weizmannia coagulans</name>
    <dbReference type="NCBI Taxonomy" id="1398"/>
    <lineage>
        <taxon>Bacteria</taxon>
        <taxon>Bacillati</taxon>
        <taxon>Bacillota</taxon>
        <taxon>Bacilli</taxon>
        <taxon>Bacillales</taxon>
        <taxon>Bacillaceae</taxon>
        <taxon>Heyndrickxia</taxon>
    </lineage>
</organism>
<dbReference type="Pfam" id="PF00515">
    <property type="entry name" value="TPR_1"/>
    <property type="match status" value="1"/>
</dbReference>
<dbReference type="InterPro" id="IPR007554">
    <property type="entry name" value="Glycerophosphate_synth"/>
</dbReference>
<dbReference type="AlphaFoldDB" id="A0A150KG36"/>
<feature type="repeat" description="TPR" evidence="1">
    <location>
        <begin position="197"/>
        <end position="230"/>
    </location>
</feature>
<dbReference type="RefSeq" id="WP_061574691.1">
    <property type="nucleotide sequence ID" value="NZ_LQYI01000036.1"/>
</dbReference>
<proteinExistence type="predicted"/>
<dbReference type="SUPFAM" id="SSF48452">
    <property type="entry name" value="TPR-like"/>
    <property type="match status" value="1"/>
</dbReference>
<dbReference type="Pfam" id="PF04464">
    <property type="entry name" value="Glyphos_transf"/>
    <property type="match status" value="1"/>
</dbReference>
<dbReference type="SUPFAM" id="SSF53448">
    <property type="entry name" value="Nucleotide-diphospho-sugar transferases"/>
    <property type="match status" value="1"/>
</dbReference>
<dbReference type="Gene3D" id="3.40.50.12580">
    <property type="match status" value="1"/>
</dbReference>
<feature type="domain" description="Glycosyltransferase 2-like" evidence="2">
    <location>
        <begin position="6"/>
        <end position="127"/>
    </location>
</feature>
<sequence>MAPFISLCMIVKNEEKVLKRCLDSVKGVVDEIVIVDTGSTDKTKEIALQYVDHVYDFEWTDSFADARNFAQSKASGQWILVMDADEYVDPNNLQAAIGEIKNQYDAFEVKIYNFSGMHGERIIQHHGLRIYKNNPAITFSRTIHEQLRKSEGELKVGSSSLILYHSGYLASVVKEKNKNKRNQFLLEKEMSFSENNAFDYFNLGNEYQSQGDTEKALEAYQKAYQNKPDLRYSWVSFCVVQIINCLITLQRYKDALNVISDAEQIYSESPDFKCLKGIIYLDQHRYQDAITEFEELIDKQEDYQNIISSVDFLEYFPHRALGIIYQKEKNYEKSVYHFTKALTLNKYCNRSLIGLMQILTEREEEREIVSFINHNNLINNNYDLFKFIRLFISLSQFDIARHYAEQVDNGLIKEGFNIKLELSKGNTAALKKFIETRTLEQLNEIIKNGCIDIYDLILFCFELKDISIIRLIFNLVKEENIKQLMEYLFTNNNTSYNCSKDILILVERTLQFNQLSLFGKLAEKIGTEQEILLPIAHLMYQYHYKKEAIQIYNNVDPVFYDIDTFVNLVEYYFEEGEGLQAKEKIITAISYEKIDYRLFKYALLLHLEFESVRDWDIDQITNIAFSYYTGSQELAYLYSLIKSDSIELQSNGSPVRTVGFFLETTFHYYVYESIINELLNKGINCHLVINDYFQEHSETSYMYDDLMEFLQNLDRNDIDAYTISMIMKNHFKYDCMVSCYYSNWLNEIAYKQVRVMYGLAKDTWNFAWWNVFYDKILCYGRYDYNRLNIYNNCVIVGNPKFDKWFKNKFDNLEEIKEKFLIDENKKTILYAPTYGHLSSIDDWIDDIKELEKDYNIIIKMHHGTAFRESEQYRREKILHNFNNVTSDQSDLFSLFAISDFVISDNSGIIFDAILAEQNILLLNPTSQVLRKDGSNEVRIREKIINLEKGDDLRLYLKDNNLFIKQKSELFDVLYNLDQFRDGNSGSRAADEIISLINGEKSTAKENPFLYSLRKQIFGF</sequence>